<name>A0A162JV97_CORFA</name>
<evidence type="ECO:0000259" key="6">
    <source>
        <dbReference type="PROSITE" id="PS50850"/>
    </source>
</evidence>
<sequence length="635" mass="68690">MDDGFPEVTKTVTAATTASARAAKRLTSVEGWREVGRGVFLTAGHTALVFLPDPSYDREWPAHSDDRQEAYSRLSRAQRRSISTTRSVRGTAADERREWLSNGVLQQRVEQFEQDRQEDRPKEEPDAVVTAVDPADIPFHVYSRRVKWYLVIIIGVAGLFSGLSSNIYLPSLSAIAEDLHVSLADVGLTITSYLVVQGISPLFWGSLSDTIGRRPVYLLSFSVYIISNIVLSITPNFPVLLVFRGLQAAGSASTVSIGTVDSGAAIDDVVLILPTGNGVIQDIATPDERGAFISFYQAIRNFSIAVGPVIGGLLANFLGFRSVFVFLFIASSLVLLVIAAILPETLRSIAGNGSLKLTGIYRPLLGHAILGDTKLEEPEAARPRPKVGFKTFLEPVLLLREKDILVSLLFGGAVYAVWSIVVATTTGLFKDLFNLSDLLLGVTFLPNGLGTIVGSVVAGKLMTREFLAAETSYLARFPSARPPSKNKKDLPVDFPLEHARLRHTPWITLLFVLCTTAYGFTVLRLPVTSAPGWIAVPLLLQFVIAATSNAVFAINTTLVSDLSPGKGASSTAVNNLVRCGMAALGVAFGDVMIQDFGPAATFLGLGVLTAGMSVFLAAEFVYGMRWRRERRQRAK</sequence>
<gene>
    <name evidence="7" type="ORF">ISF_01143</name>
</gene>
<feature type="domain" description="Major facilitator superfamily (MFS) profile" evidence="6">
    <location>
        <begin position="150"/>
        <end position="621"/>
    </location>
</feature>
<feature type="transmembrane region" description="Helical" evidence="5">
    <location>
        <begin position="575"/>
        <end position="593"/>
    </location>
</feature>
<comment type="subcellular location">
    <subcellularLocation>
        <location evidence="1">Membrane</location>
        <topology evidence="1">Multi-pass membrane protein</topology>
    </subcellularLocation>
</comment>
<proteinExistence type="predicted"/>
<keyword evidence="2 5" id="KW-0812">Transmembrane</keyword>
<evidence type="ECO:0000256" key="5">
    <source>
        <dbReference type="SAM" id="Phobius"/>
    </source>
</evidence>
<dbReference type="Gene3D" id="1.20.1720.10">
    <property type="entry name" value="Multidrug resistance protein D"/>
    <property type="match status" value="1"/>
</dbReference>
<dbReference type="GO" id="GO:0022857">
    <property type="term" value="F:transmembrane transporter activity"/>
    <property type="evidence" value="ECO:0007669"/>
    <property type="project" value="InterPro"/>
</dbReference>
<dbReference type="Gene3D" id="1.20.1250.20">
    <property type="entry name" value="MFS general substrate transporter like domains"/>
    <property type="match status" value="1"/>
</dbReference>
<dbReference type="RefSeq" id="XP_018709200.1">
    <property type="nucleotide sequence ID" value="XM_018844750.1"/>
</dbReference>
<dbReference type="AlphaFoldDB" id="A0A162JV97"/>
<dbReference type="STRING" id="1081104.A0A162JV97"/>
<dbReference type="Pfam" id="PF07690">
    <property type="entry name" value="MFS_1"/>
    <property type="match status" value="2"/>
</dbReference>
<feature type="transmembrane region" description="Helical" evidence="5">
    <location>
        <begin position="148"/>
        <end position="169"/>
    </location>
</feature>
<dbReference type="GeneID" id="30017435"/>
<dbReference type="PROSITE" id="PS50850">
    <property type="entry name" value="MFS"/>
    <property type="match status" value="1"/>
</dbReference>
<dbReference type="PANTHER" id="PTHR23502">
    <property type="entry name" value="MAJOR FACILITATOR SUPERFAMILY"/>
    <property type="match status" value="1"/>
</dbReference>
<feature type="transmembrane region" description="Helical" evidence="5">
    <location>
        <begin position="506"/>
        <end position="527"/>
    </location>
</feature>
<feature type="transmembrane region" description="Helical" evidence="5">
    <location>
        <begin position="599"/>
        <end position="622"/>
    </location>
</feature>
<feature type="transmembrane region" description="Helical" evidence="5">
    <location>
        <begin position="323"/>
        <end position="342"/>
    </location>
</feature>
<dbReference type="GO" id="GO:0005886">
    <property type="term" value="C:plasma membrane"/>
    <property type="evidence" value="ECO:0007669"/>
    <property type="project" value="TreeGrafter"/>
</dbReference>
<evidence type="ECO:0000256" key="4">
    <source>
        <dbReference type="ARBA" id="ARBA00023136"/>
    </source>
</evidence>
<dbReference type="Proteomes" id="UP000076744">
    <property type="component" value="Unassembled WGS sequence"/>
</dbReference>
<feature type="transmembrane region" description="Helical" evidence="5">
    <location>
        <begin position="216"/>
        <end position="234"/>
    </location>
</feature>
<feature type="transmembrane region" description="Helical" evidence="5">
    <location>
        <begin position="533"/>
        <end position="554"/>
    </location>
</feature>
<feature type="transmembrane region" description="Helical" evidence="5">
    <location>
        <begin position="438"/>
        <end position="458"/>
    </location>
</feature>
<keyword evidence="8" id="KW-1185">Reference proteome</keyword>
<reference evidence="7 8" key="1">
    <citation type="journal article" date="2016" name="Genome Biol. Evol.">
        <title>Divergent and convergent evolution of fungal pathogenicity.</title>
        <authorList>
            <person name="Shang Y."/>
            <person name="Xiao G."/>
            <person name="Zheng P."/>
            <person name="Cen K."/>
            <person name="Zhan S."/>
            <person name="Wang C."/>
        </authorList>
    </citation>
    <scope>NUCLEOTIDE SEQUENCE [LARGE SCALE GENOMIC DNA]</scope>
    <source>
        <strain evidence="7 8">ARSEF 2679</strain>
    </source>
</reference>
<dbReference type="PANTHER" id="PTHR23502:SF26">
    <property type="entry name" value="MAJOR FACILITATOR SUPERFAMILY (MFS) PROFILE DOMAIN-CONTAINING PROTEIN"/>
    <property type="match status" value="1"/>
</dbReference>
<dbReference type="OrthoDB" id="440553at2759"/>
<dbReference type="InterPro" id="IPR020846">
    <property type="entry name" value="MFS_dom"/>
</dbReference>
<accession>A0A162JV97</accession>
<dbReference type="SUPFAM" id="SSF103473">
    <property type="entry name" value="MFS general substrate transporter"/>
    <property type="match status" value="1"/>
</dbReference>
<evidence type="ECO:0000313" key="8">
    <source>
        <dbReference type="Proteomes" id="UP000076744"/>
    </source>
</evidence>
<keyword evidence="4 5" id="KW-0472">Membrane</keyword>
<dbReference type="EMBL" id="AZHB01000001">
    <property type="protein sequence ID" value="OAA74242.1"/>
    <property type="molecule type" value="Genomic_DNA"/>
</dbReference>
<evidence type="ECO:0000313" key="7">
    <source>
        <dbReference type="EMBL" id="OAA74242.1"/>
    </source>
</evidence>
<organism evidence="7 8">
    <name type="scientific">Cordyceps fumosorosea (strain ARSEF 2679)</name>
    <name type="common">Isaria fumosorosea</name>
    <dbReference type="NCBI Taxonomy" id="1081104"/>
    <lineage>
        <taxon>Eukaryota</taxon>
        <taxon>Fungi</taxon>
        <taxon>Dikarya</taxon>
        <taxon>Ascomycota</taxon>
        <taxon>Pezizomycotina</taxon>
        <taxon>Sordariomycetes</taxon>
        <taxon>Hypocreomycetidae</taxon>
        <taxon>Hypocreales</taxon>
        <taxon>Cordycipitaceae</taxon>
        <taxon>Cordyceps</taxon>
    </lineage>
</organism>
<feature type="transmembrane region" description="Helical" evidence="5">
    <location>
        <begin position="404"/>
        <end position="426"/>
    </location>
</feature>
<keyword evidence="3 5" id="KW-1133">Transmembrane helix</keyword>
<protein>
    <submittedName>
        <fullName evidence="7">Major facilitator superfamily transporter</fullName>
    </submittedName>
</protein>
<comment type="caution">
    <text evidence="7">The sequence shown here is derived from an EMBL/GenBank/DDBJ whole genome shotgun (WGS) entry which is preliminary data.</text>
</comment>
<evidence type="ECO:0000256" key="3">
    <source>
        <dbReference type="ARBA" id="ARBA00022989"/>
    </source>
</evidence>
<dbReference type="InterPro" id="IPR011701">
    <property type="entry name" value="MFS"/>
</dbReference>
<evidence type="ECO:0000256" key="2">
    <source>
        <dbReference type="ARBA" id="ARBA00022692"/>
    </source>
</evidence>
<dbReference type="InterPro" id="IPR036259">
    <property type="entry name" value="MFS_trans_sf"/>
</dbReference>
<evidence type="ECO:0000256" key="1">
    <source>
        <dbReference type="ARBA" id="ARBA00004141"/>
    </source>
</evidence>
<feature type="transmembrane region" description="Helical" evidence="5">
    <location>
        <begin position="181"/>
        <end position="204"/>
    </location>
</feature>